<evidence type="ECO:0000313" key="2">
    <source>
        <dbReference type="EMBL" id="MDQ0449168.1"/>
    </source>
</evidence>
<dbReference type="SUPFAM" id="SSF117856">
    <property type="entry name" value="AF0104/ALDC/Ptd012-like"/>
    <property type="match status" value="2"/>
</dbReference>
<evidence type="ECO:0000313" key="3">
    <source>
        <dbReference type="Proteomes" id="UP001231124"/>
    </source>
</evidence>
<accession>A0ABU0I3I3</accession>
<dbReference type="InterPro" id="IPR005175">
    <property type="entry name" value="PPC_dom"/>
</dbReference>
<dbReference type="Proteomes" id="UP001231124">
    <property type="component" value="Unassembled WGS sequence"/>
</dbReference>
<feature type="domain" description="PPC" evidence="1">
    <location>
        <begin position="174"/>
        <end position="284"/>
    </location>
</feature>
<gene>
    <name evidence="2" type="ORF">QO012_003685</name>
</gene>
<dbReference type="RefSeq" id="WP_238203846.1">
    <property type="nucleotide sequence ID" value="NZ_BPQE01000016.1"/>
</dbReference>
<proteinExistence type="predicted"/>
<dbReference type="Gene3D" id="3.30.1330.80">
    <property type="entry name" value="Hypothetical protein, similar to alpha- acetolactate decarboxylase, domain 2"/>
    <property type="match status" value="2"/>
</dbReference>
<dbReference type="EMBL" id="JAUSVP010000013">
    <property type="protein sequence ID" value="MDQ0449168.1"/>
    <property type="molecule type" value="Genomic_DNA"/>
</dbReference>
<sequence>MSVPAPRRLRQPGPARPERWLAAGGAVREAAFTLAPGLTLEAAITGPLRRAGITGGVVALSGGALWPFTYVTPALSADPRYAAFYSAPHTPPGRTGFERGVAILGEREGAPFIHCHALWREAQGRRGGHVMPQETVVREPIAAHAFGTGDALFRVLPDAETNFSLFTPVATGDAGPARRLLLLKVQPNEPLDGAILAACREHGIASASVHGVGSLVGARFADGREVASPATEVFLDRGRVRLGPDGEDIALDIALVAMDGTLHEGRLAPGNPVCITGELCVVED</sequence>
<keyword evidence="3" id="KW-1185">Reference proteome</keyword>
<name>A0ABU0I3I3_9HYPH</name>
<dbReference type="PROSITE" id="PS51742">
    <property type="entry name" value="PPC"/>
    <property type="match status" value="1"/>
</dbReference>
<reference evidence="2 3" key="1">
    <citation type="submission" date="2023-07" db="EMBL/GenBank/DDBJ databases">
        <title>Genomic Encyclopedia of Type Strains, Phase IV (KMG-IV): sequencing the most valuable type-strain genomes for metagenomic binning, comparative biology and taxonomic classification.</title>
        <authorList>
            <person name="Goeker M."/>
        </authorList>
    </citation>
    <scope>NUCLEOTIDE SEQUENCE [LARGE SCALE GENOMIC DNA]</scope>
    <source>
        <strain evidence="2 3">DSM 19013</strain>
    </source>
</reference>
<comment type="caution">
    <text evidence="2">The sequence shown here is derived from an EMBL/GenBank/DDBJ whole genome shotgun (WGS) entry which is preliminary data.</text>
</comment>
<organism evidence="2 3">
    <name type="scientific">Methylobacterium aerolatum</name>
    <dbReference type="NCBI Taxonomy" id="418708"/>
    <lineage>
        <taxon>Bacteria</taxon>
        <taxon>Pseudomonadati</taxon>
        <taxon>Pseudomonadota</taxon>
        <taxon>Alphaproteobacteria</taxon>
        <taxon>Hyphomicrobiales</taxon>
        <taxon>Methylobacteriaceae</taxon>
        <taxon>Methylobacterium</taxon>
    </lineage>
</organism>
<evidence type="ECO:0000259" key="1">
    <source>
        <dbReference type="PROSITE" id="PS51742"/>
    </source>
</evidence>
<protein>
    <submittedName>
        <fullName evidence="2">DNA-binding protein with PD1-like motif</fullName>
    </submittedName>
</protein>